<sequence>MSEWILFDKHTIEELDTFWVEKNYGEVIRYASDKYRGFIQSVGEISLQSDKVISNFHSRASDIDDERFFKYLSEVDIPEVELKLYLLKHSNSSKVDLAKSKFNKEYVPFAELFKMVELCYEYELDAKKSLGYLMRIISMAGDITPDFGYYVYKNKVKQYVSELSYFEKRKVKAKQKANDAGVGVFGPKDILDVLDSFTNILWYKELEIDDQTAKIIYTESAKEIISWGGNDTKWIGYQLSKLCQGLLSRGMHIPMYGLITDYFEYPITHKHSYVLEIMKNVSDSDILWDCIARMENYIKQNKEAKGFKLAVEPGRELLQKIIPDVLELIQSDILLHNLLTRYKGESFLDETTIKGLIFTFKDYLLEKNEQIEKASSIEILDILYKLTGDFKDLFYEFDGGDAFLDALYHEYHNARQYKTDYFYQKKDLNIFQYDKLEEEVLSCKNKVIIAGVKNLREEYLAKLENAVSDSEYKLLKNELINEINKIINQDLNKVIYEGIYNDKKAALVSLFNGEENWLKLDEITQDFLISGEIVYDQLLHLGDKVDYSAAVIPLTKALENELYIYFHKELENYCVTNMLPVPTVVQDVNDPSLRHKFFSLGSIDFYLRDQQYHTVAEAYLPTMFNRGYVKPYSFSRNGRSITRNSFSNDIYLIKEEYRNKVAHKDGINKQTAINCREHMLLVRKILLKFIDDKK</sequence>
<evidence type="ECO:0000313" key="1">
    <source>
        <dbReference type="EMBL" id="VXC71282.1"/>
    </source>
</evidence>
<evidence type="ECO:0000313" key="2">
    <source>
        <dbReference type="Proteomes" id="UP000437562"/>
    </source>
</evidence>
<protein>
    <submittedName>
        <fullName evidence="1">Uncharacterized protein</fullName>
    </submittedName>
</protein>
<gene>
    <name evidence="1" type="ORF">BACI71_60095</name>
</gene>
<accession>A0A654ATN2</accession>
<dbReference type="Proteomes" id="UP000437562">
    <property type="component" value="Unassembled WGS sequence"/>
</dbReference>
<dbReference type="AlphaFoldDB" id="A0A654ATN2"/>
<name>A0A654ATN2_BACMY</name>
<organism evidence="1 2">
    <name type="scientific">Bacillus mycoides</name>
    <dbReference type="NCBI Taxonomy" id="1405"/>
    <lineage>
        <taxon>Bacteria</taxon>
        <taxon>Bacillati</taxon>
        <taxon>Bacillota</taxon>
        <taxon>Bacilli</taxon>
        <taxon>Bacillales</taxon>
        <taxon>Bacillaceae</taxon>
        <taxon>Bacillus</taxon>
        <taxon>Bacillus cereus group</taxon>
    </lineage>
</organism>
<dbReference type="EMBL" id="CABWMC010000031">
    <property type="protein sequence ID" value="VXC71282.1"/>
    <property type="molecule type" value="Genomic_DNA"/>
</dbReference>
<reference evidence="1 2" key="1">
    <citation type="submission" date="2019-10" db="EMBL/GenBank/DDBJ databases">
        <authorList>
            <person name="Karimi E."/>
        </authorList>
    </citation>
    <scope>NUCLEOTIDE SEQUENCE [LARGE SCALE GENOMIC DNA]</scope>
    <source>
        <strain evidence="1">Bacillus sp. 71</strain>
    </source>
</reference>
<dbReference type="RefSeq" id="WP_159146677.1">
    <property type="nucleotide sequence ID" value="NZ_LR733376.1"/>
</dbReference>
<proteinExistence type="predicted"/>